<organism evidence="10 11">
    <name type="scientific">Stichopus japonicus</name>
    <name type="common">Sea cucumber</name>
    <dbReference type="NCBI Taxonomy" id="307972"/>
    <lineage>
        <taxon>Eukaryota</taxon>
        <taxon>Metazoa</taxon>
        <taxon>Echinodermata</taxon>
        <taxon>Eleutherozoa</taxon>
        <taxon>Echinozoa</taxon>
        <taxon>Holothuroidea</taxon>
        <taxon>Aspidochirotacea</taxon>
        <taxon>Aspidochirotida</taxon>
        <taxon>Stichopodidae</taxon>
        <taxon>Apostichopus</taxon>
    </lineage>
</organism>
<dbReference type="STRING" id="307972.A0A2G8JQA6"/>
<feature type="transmembrane region" description="Helical" evidence="8">
    <location>
        <begin position="222"/>
        <end position="245"/>
    </location>
</feature>
<evidence type="ECO:0000256" key="1">
    <source>
        <dbReference type="ARBA" id="ARBA00004370"/>
    </source>
</evidence>
<dbReference type="PANTHER" id="PTHR24372">
    <property type="entry name" value="GLYCOPROTEIN HORMONE RECEPTOR"/>
    <property type="match status" value="1"/>
</dbReference>
<feature type="compositionally biased region" description="Polar residues" evidence="7">
    <location>
        <begin position="296"/>
        <end position="318"/>
    </location>
</feature>
<keyword evidence="11" id="KW-1185">Reference proteome</keyword>
<dbReference type="PANTHER" id="PTHR24372:SF77">
    <property type="entry name" value="G-PROTEIN COUPLED RECEPTORS FAMILY 1 PROFILE DOMAIN-CONTAINING PROTEIN"/>
    <property type="match status" value="1"/>
</dbReference>
<sequence>VQSFLITNLAIGDMCMGIYLLIIAIADLNYRGRYAAYESLWKRSLFCKFAGFLSTFSSELSVLSLTFITLHRVSSIVFPFRTKDIGFSRIVWIMTSTWAIVFFLAGIPLLGFSYFDNFYGRSGVCLALHITPDKPNGWEYAVFVFLALNFFSFTFIAVAYMVMFYVARRTQQAAKRSLRGNKGSDAMARKMTLIVFTDFCCWMPIIILGVASLCGANIHPPVFAWVAVFVLPLNSAVNPLLYTLWTAPYARKIINSARSTFGRSTATTEYKLSANLSTSEKVSSTANGRRRAQRGLASTSNSKLPPEKSTGSIRSSDVINDPEEGIRLHDVSHDKGNVYVNPNNNDDRLGNHGNKDAYEKMLSDKSMDIDGGHSSEEG</sequence>
<feature type="region of interest" description="Disordered" evidence="7">
    <location>
        <begin position="281"/>
        <end position="378"/>
    </location>
</feature>
<dbReference type="GO" id="GO:0009755">
    <property type="term" value="P:hormone-mediated signaling pathway"/>
    <property type="evidence" value="ECO:0007669"/>
    <property type="project" value="TreeGrafter"/>
</dbReference>
<evidence type="ECO:0000313" key="10">
    <source>
        <dbReference type="EMBL" id="PIK37947.1"/>
    </source>
</evidence>
<dbReference type="Gene3D" id="1.20.1070.10">
    <property type="entry name" value="Rhodopsin 7-helix transmembrane proteins"/>
    <property type="match status" value="1"/>
</dbReference>
<dbReference type="AlphaFoldDB" id="A0A2G8JQA6"/>
<accession>A0A2G8JQA6</accession>
<protein>
    <submittedName>
        <fullName evidence="10">Putative G-protein coupled receptor</fullName>
    </submittedName>
</protein>
<dbReference type="SUPFAM" id="SSF81321">
    <property type="entry name" value="Family A G protein-coupled receptor-like"/>
    <property type="match status" value="1"/>
</dbReference>
<feature type="compositionally biased region" description="Basic and acidic residues" evidence="7">
    <location>
        <begin position="324"/>
        <end position="336"/>
    </location>
</feature>
<feature type="transmembrane region" description="Helical" evidence="8">
    <location>
        <begin position="9"/>
        <end position="29"/>
    </location>
</feature>
<comment type="caution">
    <text evidence="10">The sequence shown here is derived from an EMBL/GenBank/DDBJ whole genome shotgun (WGS) entry which is preliminary data.</text>
</comment>
<keyword evidence="2" id="KW-0433">Leucine-rich repeat</keyword>
<feature type="domain" description="G-protein coupled receptors family 1 profile" evidence="9">
    <location>
        <begin position="1"/>
        <end position="242"/>
    </location>
</feature>
<proteinExistence type="predicted"/>
<evidence type="ECO:0000256" key="3">
    <source>
        <dbReference type="ARBA" id="ARBA00022692"/>
    </source>
</evidence>
<feature type="non-terminal residue" evidence="10">
    <location>
        <position position="1"/>
    </location>
</feature>
<evidence type="ECO:0000256" key="7">
    <source>
        <dbReference type="SAM" id="MobiDB-lite"/>
    </source>
</evidence>
<keyword evidence="6 8" id="KW-0472">Membrane</keyword>
<feature type="transmembrane region" description="Helical" evidence="8">
    <location>
        <begin position="188"/>
        <end position="210"/>
    </location>
</feature>
<keyword evidence="3 8" id="KW-0812">Transmembrane</keyword>
<dbReference type="GO" id="GO:0005886">
    <property type="term" value="C:plasma membrane"/>
    <property type="evidence" value="ECO:0007669"/>
    <property type="project" value="TreeGrafter"/>
</dbReference>
<evidence type="ECO:0000256" key="8">
    <source>
        <dbReference type="SAM" id="Phobius"/>
    </source>
</evidence>
<evidence type="ECO:0000256" key="6">
    <source>
        <dbReference type="ARBA" id="ARBA00023136"/>
    </source>
</evidence>
<evidence type="ECO:0000313" key="11">
    <source>
        <dbReference type="Proteomes" id="UP000230750"/>
    </source>
</evidence>
<gene>
    <name evidence="10" type="ORF">BSL78_25210</name>
</gene>
<comment type="subcellular location">
    <subcellularLocation>
        <location evidence="1">Membrane</location>
    </subcellularLocation>
</comment>
<dbReference type="InterPro" id="IPR000276">
    <property type="entry name" value="GPCR_Rhodpsn"/>
</dbReference>
<dbReference type="OrthoDB" id="6022531at2759"/>
<dbReference type="PROSITE" id="PS50262">
    <property type="entry name" value="G_PROTEIN_RECEP_F1_2"/>
    <property type="match status" value="1"/>
</dbReference>
<dbReference type="GO" id="GO:0008528">
    <property type="term" value="F:G protein-coupled peptide receptor activity"/>
    <property type="evidence" value="ECO:0007669"/>
    <property type="project" value="TreeGrafter"/>
</dbReference>
<dbReference type="Proteomes" id="UP000230750">
    <property type="component" value="Unassembled WGS sequence"/>
</dbReference>
<keyword evidence="10" id="KW-0675">Receptor</keyword>
<keyword evidence="5 8" id="KW-1133">Transmembrane helix</keyword>
<keyword evidence="4" id="KW-0677">Repeat</keyword>
<dbReference type="GO" id="GO:0016500">
    <property type="term" value="F:protein-hormone receptor activity"/>
    <property type="evidence" value="ECO:0007669"/>
    <property type="project" value="InterPro"/>
</dbReference>
<feature type="compositionally biased region" description="Basic and acidic residues" evidence="7">
    <location>
        <begin position="345"/>
        <end position="378"/>
    </location>
</feature>
<dbReference type="InterPro" id="IPR017452">
    <property type="entry name" value="GPCR_Rhodpsn_7TM"/>
</dbReference>
<evidence type="ECO:0000259" key="9">
    <source>
        <dbReference type="PROSITE" id="PS50262"/>
    </source>
</evidence>
<feature type="transmembrane region" description="Helical" evidence="8">
    <location>
        <begin position="90"/>
        <end position="112"/>
    </location>
</feature>
<evidence type="ECO:0000256" key="2">
    <source>
        <dbReference type="ARBA" id="ARBA00022614"/>
    </source>
</evidence>
<name>A0A2G8JQA6_STIJA</name>
<dbReference type="EMBL" id="MRZV01001426">
    <property type="protein sequence ID" value="PIK37947.1"/>
    <property type="molecule type" value="Genomic_DNA"/>
</dbReference>
<reference evidence="10 11" key="1">
    <citation type="journal article" date="2017" name="PLoS Biol.">
        <title>The sea cucumber genome provides insights into morphological evolution and visceral regeneration.</title>
        <authorList>
            <person name="Zhang X."/>
            <person name="Sun L."/>
            <person name="Yuan J."/>
            <person name="Sun Y."/>
            <person name="Gao Y."/>
            <person name="Zhang L."/>
            <person name="Li S."/>
            <person name="Dai H."/>
            <person name="Hamel J.F."/>
            <person name="Liu C."/>
            <person name="Yu Y."/>
            <person name="Liu S."/>
            <person name="Lin W."/>
            <person name="Guo K."/>
            <person name="Jin S."/>
            <person name="Xu P."/>
            <person name="Storey K.B."/>
            <person name="Huan P."/>
            <person name="Zhang T."/>
            <person name="Zhou Y."/>
            <person name="Zhang J."/>
            <person name="Lin C."/>
            <person name="Li X."/>
            <person name="Xing L."/>
            <person name="Huo D."/>
            <person name="Sun M."/>
            <person name="Wang L."/>
            <person name="Mercier A."/>
            <person name="Li F."/>
            <person name="Yang H."/>
            <person name="Xiang J."/>
        </authorList>
    </citation>
    <scope>NUCLEOTIDE SEQUENCE [LARGE SCALE GENOMIC DNA]</scope>
    <source>
        <strain evidence="10">Shaxun</strain>
        <tissue evidence="10">Muscle</tissue>
    </source>
</reference>
<dbReference type="GO" id="GO:0007189">
    <property type="term" value="P:adenylate cyclase-activating G protein-coupled receptor signaling pathway"/>
    <property type="evidence" value="ECO:0007669"/>
    <property type="project" value="TreeGrafter"/>
</dbReference>
<dbReference type="Pfam" id="PF00001">
    <property type="entry name" value="7tm_1"/>
    <property type="match status" value="1"/>
</dbReference>
<dbReference type="PRINTS" id="PR00237">
    <property type="entry name" value="GPCRRHODOPSN"/>
</dbReference>
<dbReference type="PRINTS" id="PR00373">
    <property type="entry name" value="GLYCHORMONER"/>
</dbReference>
<evidence type="ECO:0000256" key="4">
    <source>
        <dbReference type="ARBA" id="ARBA00022737"/>
    </source>
</evidence>
<feature type="transmembrane region" description="Helical" evidence="8">
    <location>
        <begin position="140"/>
        <end position="167"/>
    </location>
</feature>
<evidence type="ECO:0000256" key="5">
    <source>
        <dbReference type="ARBA" id="ARBA00022989"/>
    </source>
</evidence>
<dbReference type="InterPro" id="IPR002131">
    <property type="entry name" value="Gphrmn_rcpt_fam"/>
</dbReference>